<dbReference type="Proteomes" id="UP000310121">
    <property type="component" value="Unassembled WGS sequence"/>
</dbReference>
<proteinExistence type="predicted"/>
<accession>A0A4S9SPT7</accession>
<organism evidence="1 2">
    <name type="scientific">Aureobasidium pullulans</name>
    <name type="common">Black yeast</name>
    <name type="synonym">Pullularia pullulans</name>
    <dbReference type="NCBI Taxonomy" id="5580"/>
    <lineage>
        <taxon>Eukaryota</taxon>
        <taxon>Fungi</taxon>
        <taxon>Dikarya</taxon>
        <taxon>Ascomycota</taxon>
        <taxon>Pezizomycotina</taxon>
        <taxon>Dothideomycetes</taxon>
        <taxon>Dothideomycetidae</taxon>
        <taxon>Dothideales</taxon>
        <taxon>Saccotheciaceae</taxon>
        <taxon>Aureobasidium</taxon>
    </lineage>
</organism>
<dbReference type="AlphaFoldDB" id="A0A4S9SPT7"/>
<name>A0A4S9SPT7_AURPU</name>
<protein>
    <submittedName>
        <fullName evidence="1">Uncharacterized protein</fullName>
    </submittedName>
</protein>
<dbReference type="EMBL" id="QZBN01002136">
    <property type="protein sequence ID" value="THZ12916.1"/>
    <property type="molecule type" value="Genomic_DNA"/>
</dbReference>
<evidence type="ECO:0000313" key="2">
    <source>
        <dbReference type="Proteomes" id="UP000310121"/>
    </source>
</evidence>
<comment type="caution">
    <text evidence="1">The sequence shown here is derived from an EMBL/GenBank/DDBJ whole genome shotgun (WGS) entry which is preliminary data.</text>
</comment>
<evidence type="ECO:0000313" key="1">
    <source>
        <dbReference type="EMBL" id="THZ12916.1"/>
    </source>
</evidence>
<reference evidence="1 2" key="1">
    <citation type="submission" date="2018-10" db="EMBL/GenBank/DDBJ databases">
        <title>Fifty Aureobasidium pullulans genomes reveal a recombining polyextremotolerant generalist.</title>
        <authorList>
            <person name="Gostincar C."/>
            <person name="Turk M."/>
            <person name="Zajc J."/>
            <person name="Gunde-Cimerman N."/>
        </authorList>
    </citation>
    <scope>NUCLEOTIDE SEQUENCE [LARGE SCALE GENOMIC DNA]</scope>
    <source>
        <strain evidence="1 2">EXF-3844</strain>
    </source>
</reference>
<sequence length="106" mass="11493">MDNPAPIPPVVLNGHLPVQDIDLSDAQYPRDGVIYQPTNPNIVRERDAVFLQSLTQSINNSAHVSTLGHRANFVNGPPVGYGLRFIVHREAIAASSVTLAVVPFAR</sequence>
<gene>
    <name evidence="1" type="ORF">D6C90_10338</name>
</gene>